<accession>A0A2P2K167</accession>
<reference evidence="1" key="1">
    <citation type="submission" date="2018-02" db="EMBL/GenBank/DDBJ databases">
        <title>Rhizophora mucronata_Transcriptome.</title>
        <authorList>
            <person name="Meera S.P."/>
            <person name="Sreeshan A."/>
            <person name="Augustine A."/>
        </authorList>
    </citation>
    <scope>NUCLEOTIDE SEQUENCE</scope>
    <source>
        <tissue evidence="1">Leaf</tissue>
    </source>
</reference>
<sequence>MYRNRRFFIFPFLPCYPYGGGLIFSEIVFCNLPTCVLLLSWWGGMLRFLVSPDKCFLY</sequence>
<organism evidence="1">
    <name type="scientific">Rhizophora mucronata</name>
    <name type="common">Asiatic mangrove</name>
    <dbReference type="NCBI Taxonomy" id="61149"/>
    <lineage>
        <taxon>Eukaryota</taxon>
        <taxon>Viridiplantae</taxon>
        <taxon>Streptophyta</taxon>
        <taxon>Embryophyta</taxon>
        <taxon>Tracheophyta</taxon>
        <taxon>Spermatophyta</taxon>
        <taxon>Magnoliopsida</taxon>
        <taxon>eudicotyledons</taxon>
        <taxon>Gunneridae</taxon>
        <taxon>Pentapetalae</taxon>
        <taxon>rosids</taxon>
        <taxon>fabids</taxon>
        <taxon>Malpighiales</taxon>
        <taxon>Rhizophoraceae</taxon>
        <taxon>Rhizophora</taxon>
    </lineage>
</organism>
<proteinExistence type="predicted"/>
<evidence type="ECO:0000313" key="1">
    <source>
        <dbReference type="EMBL" id="MBW99455.1"/>
    </source>
</evidence>
<dbReference type="EMBL" id="GGEC01018972">
    <property type="protein sequence ID" value="MBW99455.1"/>
    <property type="molecule type" value="Transcribed_RNA"/>
</dbReference>
<name>A0A2P2K167_RHIMU</name>
<dbReference type="AlphaFoldDB" id="A0A2P2K167"/>
<protein>
    <submittedName>
        <fullName evidence="1">Uncharacterized protein</fullName>
    </submittedName>
</protein>